<evidence type="ECO:0000256" key="2">
    <source>
        <dbReference type="HAMAP-Rule" id="MF_02087"/>
    </source>
</evidence>
<comment type="cofactor">
    <cofactor evidence="3">
        <name>pyridoxal 5'-phosphate</name>
        <dbReference type="ChEBI" id="CHEBI:597326"/>
    </cofactor>
</comment>
<feature type="domain" description="Alanine racemase N-terminal" evidence="5">
    <location>
        <begin position="7"/>
        <end position="227"/>
    </location>
</feature>
<dbReference type="GO" id="GO:0030170">
    <property type="term" value="F:pyridoxal phosphate binding"/>
    <property type="evidence" value="ECO:0007669"/>
    <property type="project" value="UniProtKB-UniRule"/>
</dbReference>
<dbReference type="InterPro" id="IPR011078">
    <property type="entry name" value="PyrdxlP_homeostasis"/>
</dbReference>
<protein>
    <recommendedName>
        <fullName evidence="2">Pyridoxal phosphate homeostasis protein</fullName>
        <shortName evidence="2">PLP homeostasis protein</shortName>
    </recommendedName>
</protein>
<dbReference type="PIRSF" id="PIRSF004848">
    <property type="entry name" value="YBL036c_PLPDEIII"/>
    <property type="match status" value="1"/>
</dbReference>
<dbReference type="Pfam" id="PF01168">
    <property type="entry name" value="Ala_racemase_N"/>
    <property type="match status" value="1"/>
</dbReference>
<dbReference type="NCBIfam" id="TIGR00044">
    <property type="entry name" value="YggS family pyridoxal phosphate-dependent enzyme"/>
    <property type="match status" value="1"/>
</dbReference>
<name>A0AA37MGI0_9BURK</name>
<gene>
    <name evidence="6" type="ORF">CBA19CS42_02725</name>
</gene>
<dbReference type="FunFam" id="3.20.20.10:FF:000018">
    <property type="entry name" value="Pyridoxal phosphate homeostasis protein"/>
    <property type="match status" value="1"/>
</dbReference>
<dbReference type="SUPFAM" id="SSF51419">
    <property type="entry name" value="PLP-binding barrel"/>
    <property type="match status" value="1"/>
</dbReference>
<dbReference type="AlphaFoldDB" id="A0AA37MGI0"/>
<dbReference type="PANTHER" id="PTHR10146:SF14">
    <property type="entry name" value="PYRIDOXAL PHOSPHATE HOMEOSTASIS PROTEIN"/>
    <property type="match status" value="1"/>
</dbReference>
<organism evidence="6 7">
    <name type="scientific">Caballeronia novacaledonica</name>
    <dbReference type="NCBI Taxonomy" id="1544861"/>
    <lineage>
        <taxon>Bacteria</taxon>
        <taxon>Pseudomonadati</taxon>
        <taxon>Pseudomonadota</taxon>
        <taxon>Betaproteobacteria</taxon>
        <taxon>Burkholderiales</taxon>
        <taxon>Burkholderiaceae</taxon>
        <taxon>Caballeronia</taxon>
    </lineage>
</organism>
<dbReference type="InterPro" id="IPR001608">
    <property type="entry name" value="Ala_racemase_N"/>
</dbReference>
<comment type="function">
    <text evidence="2">Pyridoxal 5'-phosphate (PLP)-binding protein, which is involved in PLP homeostasis.</text>
</comment>
<keyword evidence="1 2" id="KW-0663">Pyridoxal phosphate</keyword>
<dbReference type="HAMAP" id="MF_02087">
    <property type="entry name" value="PLP_homeostasis"/>
    <property type="match status" value="1"/>
</dbReference>
<evidence type="ECO:0000256" key="1">
    <source>
        <dbReference type="ARBA" id="ARBA00022898"/>
    </source>
</evidence>
<proteinExistence type="inferred from homology"/>
<evidence type="ECO:0000313" key="6">
    <source>
        <dbReference type="EMBL" id="GJH23383.1"/>
    </source>
</evidence>
<evidence type="ECO:0000313" key="7">
    <source>
        <dbReference type="Proteomes" id="UP001055111"/>
    </source>
</evidence>
<feature type="modified residue" description="N6-(pyridoxal phosphate)lysine" evidence="2 3">
    <location>
        <position position="35"/>
    </location>
</feature>
<evidence type="ECO:0000256" key="4">
    <source>
        <dbReference type="RuleBase" id="RU004514"/>
    </source>
</evidence>
<reference evidence="6" key="1">
    <citation type="submission" date="2022-09" db="EMBL/GenBank/DDBJ databases">
        <title>Isolation and characterization of 3-chlorobenzoate degrading bacteria from soils in Shizuoka.</title>
        <authorList>
            <person name="Ifat A."/>
            <person name="Ogawa N."/>
            <person name="Kimbara K."/>
            <person name="Moriuchi R."/>
            <person name="Dohra H."/>
            <person name="Shintani M."/>
        </authorList>
    </citation>
    <scope>NUCLEOTIDE SEQUENCE</scope>
    <source>
        <strain evidence="6">19CS4-2</strain>
    </source>
</reference>
<dbReference type="PROSITE" id="PS01211">
    <property type="entry name" value="UPF0001"/>
    <property type="match status" value="1"/>
</dbReference>
<evidence type="ECO:0000256" key="3">
    <source>
        <dbReference type="PIRSR" id="PIRSR004848-1"/>
    </source>
</evidence>
<dbReference type="RefSeq" id="WP_238209761.1">
    <property type="nucleotide sequence ID" value="NZ_BPUS01000001.1"/>
</dbReference>
<dbReference type="PANTHER" id="PTHR10146">
    <property type="entry name" value="PROLINE SYNTHETASE CO-TRANSCRIBED BACTERIAL HOMOLOG PROTEIN"/>
    <property type="match status" value="1"/>
</dbReference>
<evidence type="ECO:0000259" key="5">
    <source>
        <dbReference type="Pfam" id="PF01168"/>
    </source>
</evidence>
<sequence length="231" mass="24738">MSIAQHLEEVRQRIAKAAQSASRDAASVTLLAVSKTFPADDVRAAFDAGQRAFGENYVQEGIAKIAELADLRGDIEWHFIGPLQSNKTKLVAEQFDWVHSIDRLKIAERLSAQRPDGTPALNVCIQVNVSGEASKSGVEPEEAAALAHAVAALPGLRLRGLMAIPEPADTLDAQRVPHGRLRDLMNTLRADGLDLDTLSMGMSADLEAAVLEGATMVRIGSAIFGARTYTT</sequence>
<dbReference type="EMBL" id="BPUS01000001">
    <property type="protein sequence ID" value="GJH23383.1"/>
    <property type="molecule type" value="Genomic_DNA"/>
</dbReference>
<comment type="caution">
    <text evidence="6">The sequence shown here is derived from an EMBL/GenBank/DDBJ whole genome shotgun (WGS) entry which is preliminary data.</text>
</comment>
<accession>A0AA37MGI0</accession>
<comment type="similarity">
    <text evidence="2 4">Belongs to the pyridoxal phosphate-binding protein YggS/PROSC family.</text>
</comment>
<dbReference type="Proteomes" id="UP001055111">
    <property type="component" value="Unassembled WGS sequence"/>
</dbReference>
<dbReference type="CDD" id="cd06824">
    <property type="entry name" value="PLPDE_III_Yggs_like"/>
    <property type="match status" value="1"/>
</dbReference>
<dbReference type="Gene3D" id="3.20.20.10">
    <property type="entry name" value="Alanine racemase"/>
    <property type="match status" value="1"/>
</dbReference>
<dbReference type="InterPro" id="IPR029066">
    <property type="entry name" value="PLP-binding_barrel"/>
</dbReference>